<reference evidence="3" key="1">
    <citation type="journal article" date="2014" name="Front. Microbiol.">
        <title>High frequency of phylogenetically diverse reductive dehalogenase-homologous genes in deep subseafloor sedimentary metagenomes.</title>
        <authorList>
            <person name="Kawai M."/>
            <person name="Futagami T."/>
            <person name="Toyoda A."/>
            <person name="Takaki Y."/>
            <person name="Nishi S."/>
            <person name="Hori S."/>
            <person name="Arai W."/>
            <person name="Tsubouchi T."/>
            <person name="Morono Y."/>
            <person name="Uchiyama I."/>
            <person name="Ito T."/>
            <person name="Fujiyama A."/>
            <person name="Inagaki F."/>
            <person name="Takami H."/>
        </authorList>
    </citation>
    <scope>NUCLEOTIDE SEQUENCE</scope>
    <source>
        <strain evidence="3">Expedition CK06-06</strain>
    </source>
</reference>
<feature type="domain" description="PKD/Chitinase" evidence="1">
    <location>
        <begin position="28"/>
        <end position="115"/>
    </location>
</feature>
<dbReference type="EMBL" id="BARS01003347">
    <property type="protein sequence ID" value="GAF81462.1"/>
    <property type="molecule type" value="Genomic_DNA"/>
</dbReference>
<dbReference type="AlphaFoldDB" id="X0SZX9"/>
<feature type="domain" description="BIG2" evidence="2">
    <location>
        <begin position="118"/>
        <end position="199"/>
    </location>
</feature>
<sequence>ASVTDTGGLSGSAGITVTVEVVPNTAPVVSITAPADGLSVTEGTSVTFSGSANDTEDGDLTSIVSWSSDLDGIIGSAGSFSIDTLSVGTHTITASVTDTGGLSGSASITVMVNPVGNTIPTVTITAPADGLSVTEGTSVTFSGSANDTEDGDLTSILSWSSDLDSIIGSAGSFSIDTLSVGTHTITATVTDTGGLSGSAGITVTVEVVPNTAPVVSITAPADGLSVTEGTSVTFSGSANDTEDGDLTSILSWSSDLDGIIGSAGSFSIDTLSVGTHTITATVTDTGGLSGSAAITVTVDPAGPSVLFSDPFDRPDSDTVENGWSEVEQSGAAVSILNGKLYVSDASDRANRPMVTHLFAEATSGKLVWEFDFDWARAGDEGTYRLFMQLGDSSLMTSSSQDDGVGVNLIWTRIDGVHQSLGYRQSGVVTSLTELSGAHHVTVEVDLDLSTYSVAIDGSVVLSDIALDNAVNLDTVRFF</sequence>
<protein>
    <recommendedName>
        <fullName evidence="4">PKD/Chitinase domain-containing protein</fullName>
    </recommendedName>
</protein>
<organism evidence="3">
    <name type="scientific">marine sediment metagenome</name>
    <dbReference type="NCBI Taxonomy" id="412755"/>
    <lineage>
        <taxon>unclassified sequences</taxon>
        <taxon>metagenomes</taxon>
        <taxon>ecological metagenomes</taxon>
    </lineage>
</organism>
<evidence type="ECO:0008006" key="4">
    <source>
        <dbReference type="Google" id="ProtNLM"/>
    </source>
</evidence>
<proteinExistence type="predicted"/>
<feature type="non-terminal residue" evidence="3">
    <location>
        <position position="478"/>
    </location>
</feature>
<feature type="domain" description="BIG2" evidence="2">
    <location>
        <begin position="213"/>
        <end position="292"/>
    </location>
</feature>
<feature type="non-terminal residue" evidence="3">
    <location>
        <position position="1"/>
    </location>
</feature>
<comment type="caution">
    <text evidence="3">The sequence shown here is derived from an EMBL/GenBank/DDBJ whole genome shotgun (WGS) entry which is preliminary data.</text>
</comment>
<dbReference type="SMART" id="SM00635">
    <property type="entry name" value="BID_2"/>
    <property type="match status" value="3"/>
</dbReference>
<dbReference type="InterPro" id="IPR003343">
    <property type="entry name" value="Big_2"/>
</dbReference>
<gene>
    <name evidence="3" type="ORF">S01H1_06482</name>
</gene>
<dbReference type="InterPro" id="IPR022409">
    <property type="entry name" value="PKD/Chitinase_dom"/>
</dbReference>
<evidence type="ECO:0000259" key="2">
    <source>
        <dbReference type="SMART" id="SM00635"/>
    </source>
</evidence>
<dbReference type="Pfam" id="PF17957">
    <property type="entry name" value="Big_7"/>
    <property type="match status" value="3"/>
</dbReference>
<feature type="domain" description="BIG2" evidence="2">
    <location>
        <begin position="27"/>
        <end position="106"/>
    </location>
</feature>
<name>X0SZX9_9ZZZZ</name>
<dbReference type="SMART" id="SM00089">
    <property type="entry name" value="PKD"/>
    <property type="match status" value="3"/>
</dbReference>
<dbReference type="Gene3D" id="2.60.40.10">
    <property type="entry name" value="Immunoglobulins"/>
    <property type="match status" value="3"/>
</dbReference>
<feature type="domain" description="PKD/Chitinase" evidence="1">
    <location>
        <begin position="214"/>
        <end position="301"/>
    </location>
</feature>
<evidence type="ECO:0000259" key="1">
    <source>
        <dbReference type="SMART" id="SM00089"/>
    </source>
</evidence>
<accession>X0SZX9</accession>
<dbReference type="InterPro" id="IPR013783">
    <property type="entry name" value="Ig-like_fold"/>
</dbReference>
<evidence type="ECO:0000313" key="3">
    <source>
        <dbReference type="EMBL" id="GAF81462.1"/>
    </source>
</evidence>
<feature type="domain" description="PKD/Chitinase" evidence="1">
    <location>
        <begin position="121"/>
        <end position="208"/>
    </location>
</feature>
<dbReference type="SUPFAM" id="SSF49299">
    <property type="entry name" value="PKD domain"/>
    <property type="match status" value="2"/>
</dbReference>
<dbReference type="InterPro" id="IPR035986">
    <property type="entry name" value="PKD_dom_sf"/>
</dbReference>